<dbReference type="RefSeq" id="XP_040767072.1">
    <property type="nucleotide sequence ID" value="XM_040911518.1"/>
</dbReference>
<evidence type="ECO:0000313" key="2">
    <source>
        <dbReference type="EMBL" id="KZT09332.1"/>
    </source>
</evidence>
<feature type="region of interest" description="Disordered" evidence="1">
    <location>
        <begin position="108"/>
        <end position="179"/>
    </location>
</feature>
<feature type="region of interest" description="Disordered" evidence="1">
    <location>
        <begin position="246"/>
        <end position="308"/>
    </location>
</feature>
<feature type="region of interest" description="Disordered" evidence="1">
    <location>
        <begin position="14"/>
        <end position="38"/>
    </location>
</feature>
<dbReference type="AlphaFoldDB" id="A0A165FRS8"/>
<dbReference type="OrthoDB" id="10033786at2759"/>
<name>A0A165FRS8_9APHY</name>
<feature type="region of interest" description="Disordered" evidence="1">
    <location>
        <begin position="342"/>
        <end position="372"/>
    </location>
</feature>
<evidence type="ECO:0000313" key="3">
    <source>
        <dbReference type="Proteomes" id="UP000076871"/>
    </source>
</evidence>
<evidence type="ECO:0000256" key="1">
    <source>
        <dbReference type="SAM" id="MobiDB-lite"/>
    </source>
</evidence>
<feature type="compositionally biased region" description="Low complexity" evidence="1">
    <location>
        <begin position="118"/>
        <end position="156"/>
    </location>
</feature>
<gene>
    <name evidence="2" type="ORF">LAESUDRAFT_748486</name>
</gene>
<dbReference type="GeneID" id="63828546"/>
<feature type="compositionally biased region" description="Low complexity" evidence="1">
    <location>
        <begin position="256"/>
        <end position="277"/>
    </location>
</feature>
<sequence>MVSVANDASLAISNTGRESSSTVQPLRDASNSNVMETVSEVTSNQLQPDTIAMTGYPEQAAPPIERERYEGGSHPVLSDLDTRNQRMNQHLQSSRSFLENIATRLLSSPSAVSSHTLSTISQSDTDSRSSSHAQSRSLWTSVRSTSPSSTNASSSTPNQAHTPTPQPEIPMRYVDKGKGKETMPDFRAIIANLRAAGKLAGPPPADYLVDSKVSRQGFSSDYRPSTPRGRMSEELSDIQRDLAGMHVDPQDDDDLYAVTEPSTSSSSREARYRAAPRGWRGQFLATSREKSLTSLDPGDGRSGSGQDVNEEEVLELYFNLQQRRYDSLEKGQRDKFDEVLARRAHAAATRHQGREEEPRRQRKGPASSLSAKVKLRKNKTVLNLTVGDLLRDKGRLLLD</sequence>
<keyword evidence="3" id="KW-1185">Reference proteome</keyword>
<accession>A0A165FRS8</accession>
<dbReference type="STRING" id="1314785.A0A165FRS8"/>
<dbReference type="InParanoid" id="A0A165FRS8"/>
<protein>
    <submittedName>
        <fullName evidence="2">Uncharacterized protein</fullName>
    </submittedName>
</protein>
<reference evidence="2 3" key="1">
    <citation type="journal article" date="2016" name="Mol. Biol. Evol.">
        <title>Comparative Genomics of Early-Diverging Mushroom-Forming Fungi Provides Insights into the Origins of Lignocellulose Decay Capabilities.</title>
        <authorList>
            <person name="Nagy L.G."/>
            <person name="Riley R."/>
            <person name="Tritt A."/>
            <person name="Adam C."/>
            <person name="Daum C."/>
            <person name="Floudas D."/>
            <person name="Sun H."/>
            <person name="Yadav J.S."/>
            <person name="Pangilinan J."/>
            <person name="Larsson K.H."/>
            <person name="Matsuura K."/>
            <person name="Barry K."/>
            <person name="Labutti K."/>
            <person name="Kuo R."/>
            <person name="Ohm R.A."/>
            <person name="Bhattacharya S.S."/>
            <person name="Shirouzu T."/>
            <person name="Yoshinaga Y."/>
            <person name="Martin F.M."/>
            <person name="Grigoriev I.V."/>
            <person name="Hibbett D.S."/>
        </authorList>
    </citation>
    <scope>NUCLEOTIDE SEQUENCE [LARGE SCALE GENOMIC DNA]</scope>
    <source>
        <strain evidence="2 3">93-53</strain>
    </source>
</reference>
<dbReference type="Proteomes" id="UP000076871">
    <property type="component" value="Unassembled WGS sequence"/>
</dbReference>
<proteinExistence type="predicted"/>
<dbReference type="EMBL" id="KV427612">
    <property type="protein sequence ID" value="KZT09332.1"/>
    <property type="molecule type" value="Genomic_DNA"/>
</dbReference>
<feature type="compositionally biased region" description="Polar residues" evidence="1">
    <location>
        <begin position="108"/>
        <end position="117"/>
    </location>
</feature>
<organism evidence="2 3">
    <name type="scientific">Laetiporus sulphureus 93-53</name>
    <dbReference type="NCBI Taxonomy" id="1314785"/>
    <lineage>
        <taxon>Eukaryota</taxon>
        <taxon>Fungi</taxon>
        <taxon>Dikarya</taxon>
        <taxon>Basidiomycota</taxon>
        <taxon>Agaricomycotina</taxon>
        <taxon>Agaricomycetes</taxon>
        <taxon>Polyporales</taxon>
        <taxon>Laetiporus</taxon>
    </lineage>
</organism>